<sequence length="503" mass="55387">MPAVRHQNPGRSLYNVPSTALRYDIRRALFYGGLNASIAAQVSSRASGGKLVSILDKSGRSETKQRSSAVMSPSRTEAADRLRVVVVGAGLGGLAAAIAIHRTGIADVQVLEAASKLGELGAGIQVSPNCSRLLIRWGVGKYLDDKVVLPRYGRVVRWQNGEVLSQAPMMPQIQEKYGFPHWHVHRADLHEALRKTVEDLKIPILINAKVVAADVDEASVSLHTGEKIDCDFIVGADGLRSTMREVVLQGEEAAPPFVTGDYAYRFTVPTEDMADDPVLADCVKVPMAIGWWGPRMHVVGYKLRSETIFNVVAVFPDDGTMDNTYKMEGEIEHLKELYDGWCPQVKALIERARPGTVTKWKLMDLPPLSRWHRGKLVLIGDACHPMLPYQAQGASQAIEDAAALAQCLRQLPLSDVGSVFQQLRYSRATQIQKYAREQRGKNHMLDGPEQEARDAAMKDASGGARAAYAWSWAAEDGEPAKPWNEGLFGYDAEEEALKRIRKL</sequence>
<keyword evidence="4" id="KW-0560">Oxidoreductase</keyword>
<dbReference type="SUPFAM" id="SSF54373">
    <property type="entry name" value="FAD-linked reductases, C-terminal domain"/>
    <property type="match status" value="1"/>
</dbReference>
<dbReference type="PANTHER" id="PTHR13789">
    <property type="entry name" value="MONOOXYGENASE"/>
    <property type="match status" value="1"/>
</dbReference>
<dbReference type="GeneID" id="27714833"/>
<evidence type="ECO:0000256" key="1">
    <source>
        <dbReference type="ARBA" id="ARBA00007992"/>
    </source>
</evidence>
<evidence type="ECO:0000256" key="5">
    <source>
        <dbReference type="ARBA" id="ARBA00023033"/>
    </source>
</evidence>
<dbReference type="Proteomes" id="UP000053411">
    <property type="component" value="Unassembled WGS sequence"/>
</dbReference>
<protein>
    <recommendedName>
        <fullName evidence="6">FAD-binding domain-containing protein</fullName>
    </recommendedName>
</protein>
<dbReference type="OrthoDB" id="16820at2759"/>
<keyword evidence="5" id="KW-0503">Monooxygenase</keyword>
<accession>A0A0D2IDF9</accession>
<dbReference type="SUPFAM" id="SSF51905">
    <property type="entry name" value="FAD/NAD(P)-binding domain"/>
    <property type="match status" value="1"/>
</dbReference>
<keyword evidence="3" id="KW-0274">FAD</keyword>
<dbReference type="InterPro" id="IPR002938">
    <property type="entry name" value="FAD-bd"/>
</dbReference>
<dbReference type="FunFam" id="3.50.50.60:FF:000115">
    <property type="entry name" value="Salicylate hydroxylase, putative"/>
    <property type="match status" value="1"/>
</dbReference>
<evidence type="ECO:0000256" key="3">
    <source>
        <dbReference type="ARBA" id="ARBA00022827"/>
    </source>
</evidence>
<keyword evidence="8" id="KW-1185">Reference proteome</keyword>
<gene>
    <name evidence="7" type="ORF">Z520_09087</name>
</gene>
<evidence type="ECO:0000313" key="7">
    <source>
        <dbReference type="EMBL" id="KIX95171.1"/>
    </source>
</evidence>
<dbReference type="EMBL" id="KN848083">
    <property type="protein sequence ID" value="KIX95171.1"/>
    <property type="molecule type" value="Genomic_DNA"/>
</dbReference>
<dbReference type="PRINTS" id="PR00420">
    <property type="entry name" value="RNGMNOXGNASE"/>
</dbReference>
<dbReference type="GO" id="GO:0004497">
    <property type="term" value="F:monooxygenase activity"/>
    <property type="evidence" value="ECO:0007669"/>
    <property type="project" value="UniProtKB-KW"/>
</dbReference>
<dbReference type="AlphaFoldDB" id="A0A0D2IDF9"/>
<reference evidence="7 8" key="1">
    <citation type="submission" date="2015-01" db="EMBL/GenBank/DDBJ databases">
        <title>The Genome Sequence of Fonsecaea multimorphosa CBS 102226.</title>
        <authorList>
            <consortium name="The Broad Institute Genomics Platform"/>
            <person name="Cuomo C."/>
            <person name="de Hoog S."/>
            <person name="Gorbushina A."/>
            <person name="Stielow B."/>
            <person name="Teixiera M."/>
            <person name="Abouelleil A."/>
            <person name="Chapman S.B."/>
            <person name="Priest M."/>
            <person name="Young S.K."/>
            <person name="Wortman J."/>
            <person name="Nusbaum C."/>
            <person name="Birren B."/>
        </authorList>
    </citation>
    <scope>NUCLEOTIDE SEQUENCE [LARGE SCALE GENOMIC DNA]</scope>
    <source>
        <strain evidence="7 8">CBS 102226</strain>
    </source>
</reference>
<dbReference type="GO" id="GO:0071949">
    <property type="term" value="F:FAD binding"/>
    <property type="evidence" value="ECO:0007669"/>
    <property type="project" value="InterPro"/>
</dbReference>
<keyword evidence="2" id="KW-0285">Flavoprotein</keyword>
<dbReference type="VEuPathDB" id="FungiDB:Z520_09087"/>
<evidence type="ECO:0000259" key="6">
    <source>
        <dbReference type="Pfam" id="PF01494"/>
    </source>
</evidence>
<dbReference type="Pfam" id="PF01494">
    <property type="entry name" value="FAD_binding_3"/>
    <property type="match status" value="1"/>
</dbReference>
<dbReference type="RefSeq" id="XP_016629294.1">
    <property type="nucleotide sequence ID" value="XM_016779583.1"/>
</dbReference>
<dbReference type="InterPro" id="IPR050493">
    <property type="entry name" value="FAD-dep_Monooxygenase_BioMet"/>
</dbReference>
<comment type="similarity">
    <text evidence="1">Belongs to the paxM FAD-dependent monooxygenase family.</text>
</comment>
<dbReference type="InterPro" id="IPR036188">
    <property type="entry name" value="FAD/NAD-bd_sf"/>
</dbReference>
<name>A0A0D2IDF9_9EURO</name>
<dbReference type="Gene3D" id="3.50.50.60">
    <property type="entry name" value="FAD/NAD(P)-binding domain"/>
    <property type="match status" value="1"/>
</dbReference>
<organism evidence="7 8">
    <name type="scientific">Fonsecaea multimorphosa CBS 102226</name>
    <dbReference type="NCBI Taxonomy" id="1442371"/>
    <lineage>
        <taxon>Eukaryota</taxon>
        <taxon>Fungi</taxon>
        <taxon>Dikarya</taxon>
        <taxon>Ascomycota</taxon>
        <taxon>Pezizomycotina</taxon>
        <taxon>Eurotiomycetes</taxon>
        <taxon>Chaetothyriomycetidae</taxon>
        <taxon>Chaetothyriales</taxon>
        <taxon>Herpotrichiellaceae</taxon>
        <taxon>Fonsecaea</taxon>
    </lineage>
</organism>
<evidence type="ECO:0000256" key="4">
    <source>
        <dbReference type="ARBA" id="ARBA00023002"/>
    </source>
</evidence>
<proteinExistence type="inferred from homology"/>
<dbReference type="STRING" id="1442371.A0A0D2IDF9"/>
<feature type="domain" description="FAD-binding" evidence="6">
    <location>
        <begin position="82"/>
        <end position="408"/>
    </location>
</feature>
<evidence type="ECO:0000313" key="8">
    <source>
        <dbReference type="Proteomes" id="UP000053411"/>
    </source>
</evidence>
<evidence type="ECO:0000256" key="2">
    <source>
        <dbReference type="ARBA" id="ARBA00022630"/>
    </source>
</evidence>
<dbReference type="PANTHER" id="PTHR13789:SF147">
    <property type="entry name" value="PUTATIVE (AFU_ORTHOLOGUE AFUA_2G01950)-RELATED"/>
    <property type="match status" value="1"/>
</dbReference>